<accession>A0ABN6RKE5</accession>
<dbReference type="SUPFAM" id="SSF55961">
    <property type="entry name" value="Bet v1-like"/>
    <property type="match status" value="1"/>
</dbReference>
<organism evidence="1 2">
    <name type="scientific">Deinococcus aetherius</name>
    <dbReference type="NCBI Taxonomy" id="200252"/>
    <lineage>
        <taxon>Bacteria</taxon>
        <taxon>Thermotogati</taxon>
        <taxon>Deinococcota</taxon>
        <taxon>Deinococci</taxon>
        <taxon>Deinococcales</taxon>
        <taxon>Deinococcaceae</taxon>
        <taxon>Deinococcus</taxon>
    </lineage>
</organism>
<sequence length="172" mass="19142">MSEPTRMVWPPGFDPRHAPVHTVNELFIPAPPGAVWAPLIHAALWPTWYANSRNVRLEGEGELLGPETRFRWTTFGVPVRTVVEEFGPPHRLAWRGEGLGARGYHAWTLLPVAGGTRVVTEEVQFGLVPRLGRGLLRAALLREHQRWLKGLSRLACAAERVKGARRSGKPLG</sequence>
<dbReference type="InterPro" id="IPR019587">
    <property type="entry name" value="Polyketide_cyclase/dehydratase"/>
</dbReference>
<protein>
    <recommendedName>
        <fullName evidence="3">SRPBCC domain-containing protein</fullName>
    </recommendedName>
</protein>
<keyword evidence="1" id="KW-0614">Plasmid</keyword>
<evidence type="ECO:0000313" key="1">
    <source>
        <dbReference type="EMBL" id="BDP43817.1"/>
    </source>
</evidence>
<dbReference type="EMBL" id="AP026561">
    <property type="protein sequence ID" value="BDP43817.1"/>
    <property type="molecule type" value="Genomic_DNA"/>
</dbReference>
<keyword evidence="2" id="KW-1185">Reference proteome</keyword>
<dbReference type="Pfam" id="PF10604">
    <property type="entry name" value="Polyketide_cyc2"/>
    <property type="match status" value="1"/>
</dbReference>
<dbReference type="InterPro" id="IPR023393">
    <property type="entry name" value="START-like_dom_sf"/>
</dbReference>
<name>A0ABN6RKE5_9DEIO</name>
<gene>
    <name evidence="1" type="ORF">DAETH_37860</name>
</gene>
<evidence type="ECO:0000313" key="2">
    <source>
        <dbReference type="Proteomes" id="UP001064971"/>
    </source>
</evidence>
<dbReference type="RefSeq" id="WP_264777660.1">
    <property type="nucleotide sequence ID" value="NZ_AP026561.1"/>
</dbReference>
<dbReference type="Gene3D" id="3.30.530.20">
    <property type="match status" value="1"/>
</dbReference>
<dbReference type="Proteomes" id="UP001064971">
    <property type="component" value="Plasmid pDAETH-1"/>
</dbReference>
<geneLocation type="plasmid" evidence="1 2">
    <name>pDAETH-1</name>
</geneLocation>
<reference evidence="1" key="1">
    <citation type="submission" date="2022-07" db="EMBL/GenBank/DDBJ databases">
        <title>Complete Genome Sequence of the Radioresistant Bacterium Deinococcus aetherius ST0316, Isolated from the Air Dust collected in Lower Stratosphere above Japan.</title>
        <authorList>
            <person name="Satoh K."/>
            <person name="Hagiwara K."/>
            <person name="Katsumata K."/>
            <person name="Kubo A."/>
            <person name="Yokobori S."/>
            <person name="Yamagishi A."/>
            <person name="Oono Y."/>
            <person name="Narumi I."/>
        </authorList>
    </citation>
    <scope>NUCLEOTIDE SEQUENCE</scope>
    <source>
        <strain evidence="1">ST0316</strain>
        <plasmid evidence="1">pDAETH-1</plasmid>
    </source>
</reference>
<proteinExistence type="predicted"/>
<evidence type="ECO:0008006" key="3">
    <source>
        <dbReference type="Google" id="ProtNLM"/>
    </source>
</evidence>